<dbReference type="GO" id="GO:0046872">
    <property type="term" value="F:metal ion binding"/>
    <property type="evidence" value="ECO:0007669"/>
    <property type="project" value="UniProtKB-KW"/>
</dbReference>
<keyword evidence="1" id="KW-0479">Metal-binding</keyword>
<dbReference type="PROSITE" id="PS51257">
    <property type="entry name" value="PROKAR_LIPOPROTEIN"/>
    <property type="match status" value="1"/>
</dbReference>
<protein>
    <recommendedName>
        <fullName evidence="6">Radical SAM protein</fullName>
    </recommendedName>
</protein>
<keyword evidence="3" id="KW-0411">Iron-sulfur</keyword>
<dbReference type="AlphaFoldDB" id="A0A412VJD0"/>
<dbReference type="SFLD" id="SFLDS00029">
    <property type="entry name" value="Radical_SAM"/>
    <property type="match status" value="1"/>
</dbReference>
<dbReference type="Gene3D" id="3.80.30.30">
    <property type="match status" value="1"/>
</dbReference>
<evidence type="ECO:0000256" key="1">
    <source>
        <dbReference type="ARBA" id="ARBA00022723"/>
    </source>
</evidence>
<evidence type="ECO:0008006" key="6">
    <source>
        <dbReference type="Google" id="ProtNLM"/>
    </source>
</evidence>
<evidence type="ECO:0000256" key="2">
    <source>
        <dbReference type="ARBA" id="ARBA00023004"/>
    </source>
</evidence>
<proteinExistence type="predicted"/>
<dbReference type="RefSeq" id="WP_117866529.1">
    <property type="nucleotide sequence ID" value="NZ_QRYT01000037.1"/>
</dbReference>
<gene>
    <name evidence="4" type="ORF">DWW27_14795</name>
</gene>
<name>A0A412VJD0_PHOVU</name>
<evidence type="ECO:0000256" key="3">
    <source>
        <dbReference type="ARBA" id="ARBA00023014"/>
    </source>
</evidence>
<dbReference type="Proteomes" id="UP000285379">
    <property type="component" value="Unassembled WGS sequence"/>
</dbReference>
<dbReference type="InterPro" id="IPR007197">
    <property type="entry name" value="rSAM"/>
</dbReference>
<dbReference type="EMBL" id="QRYT01000037">
    <property type="protein sequence ID" value="RGV06617.1"/>
    <property type="molecule type" value="Genomic_DNA"/>
</dbReference>
<organism evidence="4 5">
    <name type="scientific">Phocaeicola vulgatus</name>
    <name type="common">Bacteroides vulgatus</name>
    <dbReference type="NCBI Taxonomy" id="821"/>
    <lineage>
        <taxon>Bacteria</taxon>
        <taxon>Pseudomonadati</taxon>
        <taxon>Bacteroidota</taxon>
        <taxon>Bacteroidia</taxon>
        <taxon>Bacteroidales</taxon>
        <taxon>Bacteroidaceae</taxon>
        <taxon>Phocaeicola</taxon>
    </lineage>
</organism>
<dbReference type="PANTHER" id="PTHR43432">
    <property type="entry name" value="SLR0285 PROTEIN"/>
    <property type="match status" value="1"/>
</dbReference>
<dbReference type="InterPro" id="IPR040086">
    <property type="entry name" value="MJ0683-like"/>
</dbReference>
<comment type="caution">
    <text evidence="4">The sequence shown here is derived from an EMBL/GenBank/DDBJ whole genome shotgun (WGS) entry which is preliminary data.</text>
</comment>
<dbReference type="GO" id="GO:0051536">
    <property type="term" value="F:iron-sulfur cluster binding"/>
    <property type="evidence" value="ECO:0007669"/>
    <property type="project" value="UniProtKB-KW"/>
</dbReference>
<accession>A0A412VJD0</accession>
<evidence type="ECO:0000313" key="4">
    <source>
        <dbReference type="EMBL" id="RGV06617.1"/>
    </source>
</evidence>
<dbReference type="GO" id="GO:0003824">
    <property type="term" value="F:catalytic activity"/>
    <property type="evidence" value="ECO:0007669"/>
    <property type="project" value="InterPro"/>
</dbReference>
<evidence type="ECO:0000313" key="5">
    <source>
        <dbReference type="Proteomes" id="UP000285379"/>
    </source>
</evidence>
<keyword evidence="2" id="KW-0408">Iron</keyword>
<reference evidence="4 5" key="1">
    <citation type="submission" date="2018-08" db="EMBL/GenBank/DDBJ databases">
        <title>A genome reference for cultivated species of the human gut microbiota.</title>
        <authorList>
            <person name="Zou Y."/>
            <person name="Xue W."/>
            <person name="Luo G."/>
        </authorList>
    </citation>
    <scope>NUCLEOTIDE SEQUENCE [LARGE SCALE GENOMIC DNA]</scope>
    <source>
        <strain evidence="4 5">AF14-8</strain>
    </source>
</reference>
<sequence length="280" mass="31559">MNKFSGKAIYCPTGKAGEYATYACNFFVGCSNGCQYCYLKKGIGAKVLGIDHPELKKCFKDVDHAKEVFKKELQQNLEDLQKNGLFFSFTTDPMLPETIELTKEAIAICVQNNVNVTILTKRTDFFNSIFGNVTYGPICNATFDNIRFVAYKESIAFGFTLTGSDDLEPGAASNMERIQMMKDLHDLGFKTWASIEPVIDIPQSLAMMNLTNGICDLYKVGLLSGKRYPKQDLECFVEMTTLMFPFSRFYFKDTLLKQTGINREDLPGNCVSSNYNLFKI</sequence>
<dbReference type="PANTHER" id="PTHR43432:SF6">
    <property type="entry name" value="RADICAL SAM CORE DOMAIN-CONTAINING PROTEIN"/>
    <property type="match status" value="1"/>
</dbReference>